<dbReference type="GO" id="GO:0046872">
    <property type="term" value="F:metal ion binding"/>
    <property type="evidence" value="ECO:0007669"/>
    <property type="project" value="UniProtKB-KW"/>
</dbReference>
<comment type="similarity">
    <text evidence="2">Belongs to the TsaE family.</text>
</comment>
<keyword evidence="7" id="KW-0547">Nucleotide-binding</keyword>
<dbReference type="Gene3D" id="3.40.50.300">
    <property type="entry name" value="P-loop containing nucleotide triphosphate hydrolases"/>
    <property type="match status" value="1"/>
</dbReference>
<proteinExistence type="inferred from homology"/>
<dbReference type="InterPro" id="IPR003442">
    <property type="entry name" value="T6A_TsaE"/>
</dbReference>
<evidence type="ECO:0000256" key="1">
    <source>
        <dbReference type="ARBA" id="ARBA00004496"/>
    </source>
</evidence>
<keyword evidence="8" id="KW-0067">ATP-binding</keyword>
<evidence type="ECO:0000313" key="11">
    <source>
        <dbReference type="EMBL" id="VAW78628.1"/>
    </source>
</evidence>
<evidence type="ECO:0000256" key="8">
    <source>
        <dbReference type="ARBA" id="ARBA00022840"/>
    </source>
</evidence>
<evidence type="ECO:0000256" key="7">
    <source>
        <dbReference type="ARBA" id="ARBA00022741"/>
    </source>
</evidence>
<dbReference type="Pfam" id="PF02367">
    <property type="entry name" value="TsaE"/>
    <property type="match status" value="1"/>
</dbReference>
<dbReference type="GO" id="GO:0005524">
    <property type="term" value="F:ATP binding"/>
    <property type="evidence" value="ECO:0007669"/>
    <property type="project" value="UniProtKB-KW"/>
</dbReference>
<dbReference type="GO" id="GO:0002949">
    <property type="term" value="P:tRNA threonylcarbamoyladenosine modification"/>
    <property type="evidence" value="ECO:0007669"/>
    <property type="project" value="InterPro"/>
</dbReference>
<dbReference type="SUPFAM" id="SSF52540">
    <property type="entry name" value="P-loop containing nucleoside triphosphate hydrolases"/>
    <property type="match status" value="1"/>
</dbReference>
<dbReference type="AlphaFoldDB" id="A0A3B0YCQ7"/>
<sequence length="159" mass="17522">MAAIEISLDDADATEAFGRRLAACQQAGLLIFLDGDLGAGKTTLVRGYLRGLGHEGSVKSPTYTLIEPYEIGQLSLYHLDLYRLSDPEELEWIGIRDLFDGESICLIEWPKRGVGMLPEPDVKIALSVEGRGRLMTLETFSARGERIVSCLDLHLNSEV</sequence>
<dbReference type="NCBIfam" id="TIGR00150">
    <property type="entry name" value="T6A_YjeE"/>
    <property type="match status" value="1"/>
</dbReference>
<organism evidence="11">
    <name type="scientific">hydrothermal vent metagenome</name>
    <dbReference type="NCBI Taxonomy" id="652676"/>
    <lineage>
        <taxon>unclassified sequences</taxon>
        <taxon>metagenomes</taxon>
        <taxon>ecological metagenomes</taxon>
    </lineage>
</organism>
<dbReference type="EMBL" id="UOFN01000097">
    <property type="protein sequence ID" value="VAW78628.1"/>
    <property type="molecule type" value="Genomic_DNA"/>
</dbReference>
<evidence type="ECO:0000256" key="3">
    <source>
        <dbReference type="ARBA" id="ARBA00019010"/>
    </source>
</evidence>
<dbReference type="PANTHER" id="PTHR33540">
    <property type="entry name" value="TRNA THREONYLCARBAMOYLADENOSINE BIOSYNTHESIS PROTEIN TSAE"/>
    <property type="match status" value="1"/>
</dbReference>
<evidence type="ECO:0000256" key="6">
    <source>
        <dbReference type="ARBA" id="ARBA00022723"/>
    </source>
</evidence>
<evidence type="ECO:0000256" key="5">
    <source>
        <dbReference type="ARBA" id="ARBA00022694"/>
    </source>
</evidence>
<keyword evidence="5" id="KW-0819">tRNA processing</keyword>
<evidence type="ECO:0000256" key="4">
    <source>
        <dbReference type="ARBA" id="ARBA00022490"/>
    </source>
</evidence>
<keyword evidence="9" id="KW-0460">Magnesium</keyword>
<dbReference type="PANTHER" id="PTHR33540:SF2">
    <property type="entry name" value="TRNA THREONYLCARBAMOYLADENOSINE BIOSYNTHESIS PROTEIN TSAE"/>
    <property type="match status" value="1"/>
</dbReference>
<comment type="subcellular location">
    <subcellularLocation>
        <location evidence="1">Cytoplasm</location>
    </subcellularLocation>
</comment>
<evidence type="ECO:0000256" key="9">
    <source>
        <dbReference type="ARBA" id="ARBA00022842"/>
    </source>
</evidence>
<dbReference type="InterPro" id="IPR027417">
    <property type="entry name" value="P-loop_NTPase"/>
</dbReference>
<name>A0A3B0YCQ7_9ZZZZ</name>
<gene>
    <name evidence="11" type="ORF">MNBD_GAMMA15-765</name>
</gene>
<keyword evidence="6" id="KW-0479">Metal-binding</keyword>
<reference evidence="11" key="1">
    <citation type="submission" date="2018-06" db="EMBL/GenBank/DDBJ databases">
        <authorList>
            <person name="Zhirakovskaya E."/>
        </authorList>
    </citation>
    <scope>NUCLEOTIDE SEQUENCE</scope>
</reference>
<dbReference type="GO" id="GO:0005737">
    <property type="term" value="C:cytoplasm"/>
    <property type="evidence" value="ECO:0007669"/>
    <property type="project" value="UniProtKB-SubCell"/>
</dbReference>
<protein>
    <recommendedName>
        <fullName evidence="3">tRNA threonylcarbamoyladenosine biosynthesis protein TsaE</fullName>
    </recommendedName>
    <alternativeName>
        <fullName evidence="10">t(6)A37 threonylcarbamoyladenosine biosynthesis protein TsaE</fullName>
    </alternativeName>
</protein>
<accession>A0A3B0YCQ7</accession>
<keyword evidence="4" id="KW-0963">Cytoplasm</keyword>
<evidence type="ECO:0000256" key="10">
    <source>
        <dbReference type="ARBA" id="ARBA00032441"/>
    </source>
</evidence>
<evidence type="ECO:0000256" key="2">
    <source>
        <dbReference type="ARBA" id="ARBA00007599"/>
    </source>
</evidence>